<dbReference type="InterPro" id="IPR026960">
    <property type="entry name" value="RVT-Znf"/>
</dbReference>
<dbReference type="PANTHER" id="PTHR33116:SF76">
    <property type="entry name" value="DUF4283 DOMAIN-CONTAINING PROTEIN"/>
    <property type="match status" value="1"/>
</dbReference>
<comment type="caution">
    <text evidence="2">The sequence shown here is derived from an EMBL/GenBank/DDBJ whole genome shotgun (WGS) entry which is preliminary data.</text>
</comment>
<name>A0AAD6RIY0_9ROSI</name>
<dbReference type="SUPFAM" id="SSF56672">
    <property type="entry name" value="DNA/RNA polymerases"/>
    <property type="match status" value="1"/>
</dbReference>
<dbReference type="PANTHER" id="PTHR33116">
    <property type="entry name" value="REVERSE TRANSCRIPTASE ZINC-BINDING DOMAIN-CONTAINING PROTEIN-RELATED-RELATED"/>
    <property type="match status" value="1"/>
</dbReference>
<reference evidence="2 3" key="1">
    <citation type="journal article" date="2023" name="Mol. Ecol. Resour.">
        <title>Chromosome-level genome assembly of a triploid poplar Populus alba 'Berolinensis'.</title>
        <authorList>
            <person name="Chen S."/>
            <person name="Yu Y."/>
            <person name="Wang X."/>
            <person name="Wang S."/>
            <person name="Zhang T."/>
            <person name="Zhou Y."/>
            <person name="He R."/>
            <person name="Meng N."/>
            <person name="Wang Y."/>
            <person name="Liu W."/>
            <person name="Liu Z."/>
            <person name="Liu J."/>
            <person name="Guo Q."/>
            <person name="Huang H."/>
            <person name="Sederoff R.R."/>
            <person name="Wang G."/>
            <person name="Qu G."/>
            <person name="Chen S."/>
        </authorList>
    </citation>
    <scope>NUCLEOTIDE SEQUENCE [LARGE SCALE GENOMIC DNA]</scope>
    <source>
        <strain evidence="2">SC-2020</strain>
    </source>
</reference>
<sequence length="627" mass="70366">MDDYRPISCCNVIYKCISKIMATRLKTVLADIVSPSQSAFVPGRQIADNILLTQELMHNYHLDRGPARCALKVDLKKAFDTISWDFIIKGLKAIGIPDCMVTWIKACISSASFSVSLNGELHGFFPSSRGLRQGDPLSPYLFVLGMEGLGGLLKIASMSTQFRFHWRCKQNAITHLTFADDLMIFSHADIASVKIIKEVLNNFSSLSGLEINHNKSQVFVSGVAEALRTNIINCLAFRLGSLPAGSSLSNQPYFPYKCTGQVFSSSLLQLVRKIESSLASFLWKGTSLTHSGAKVAWASLCYPRNEGRLGIKSITTWNKAAILKLVWRLISKHSSVWVTWILQSRNWCKGLFTSCIGNGRDTSLWLDYWLPDGRRICDLLPFRVISSTGLPWNAKVADINSAGHTPRHAFIFWIASMERLYTRDRLLSFGATTASSCILCGLQAETHDHLFFQCPYSSTVWRELSAKTLYSCPTTTWQRLLQWAASIFRKPKEFTHILSRMVLSTAVYYIWYERNNRFFNNAYRSPHELMTEAYEIADGKGSGKEWALLIWKGLKSAATLAVWCSSRLLNFFQHGPVHVKHLQSLLSSSTVGSNSAFYYSKVGVTSPRFAAAENHISIGFCFLRIGP</sequence>
<keyword evidence="3" id="KW-1185">Reference proteome</keyword>
<dbReference type="InterPro" id="IPR000477">
    <property type="entry name" value="RT_dom"/>
</dbReference>
<organism evidence="2 3">
    <name type="scientific">Populus alba x Populus x berolinensis</name>
    <dbReference type="NCBI Taxonomy" id="444605"/>
    <lineage>
        <taxon>Eukaryota</taxon>
        <taxon>Viridiplantae</taxon>
        <taxon>Streptophyta</taxon>
        <taxon>Embryophyta</taxon>
        <taxon>Tracheophyta</taxon>
        <taxon>Spermatophyta</taxon>
        <taxon>Magnoliopsida</taxon>
        <taxon>eudicotyledons</taxon>
        <taxon>Gunneridae</taxon>
        <taxon>Pentapetalae</taxon>
        <taxon>rosids</taxon>
        <taxon>fabids</taxon>
        <taxon>Malpighiales</taxon>
        <taxon>Salicaceae</taxon>
        <taxon>Saliceae</taxon>
        <taxon>Populus</taxon>
    </lineage>
</organism>
<dbReference type="InterPro" id="IPR043502">
    <property type="entry name" value="DNA/RNA_pol_sf"/>
</dbReference>
<feature type="domain" description="Reverse transcriptase" evidence="1">
    <location>
        <begin position="1"/>
        <end position="288"/>
    </location>
</feature>
<dbReference type="PROSITE" id="PS50878">
    <property type="entry name" value="RT_POL"/>
    <property type="match status" value="1"/>
</dbReference>
<dbReference type="Pfam" id="PF13966">
    <property type="entry name" value="zf-RVT"/>
    <property type="match status" value="1"/>
</dbReference>
<gene>
    <name evidence="2" type="ORF">NC653_000135</name>
</gene>
<accession>A0AAD6RIY0</accession>
<dbReference type="Proteomes" id="UP001164929">
    <property type="component" value="Chromosome 1"/>
</dbReference>
<protein>
    <recommendedName>
        <fullName evidence="1">Reverse transcriptase domain-containing protein</fullName>
    </recommendedName>
</protein>
<evidence type="ECO:0000313" key="2">
    <source>
        <dbReference type="EMBL" id="KAJ7009371.1"/>
    </source>
</evidence>
<dbReference type="Pfam" id="PF00078">
    <property type="entry name" value="RVT_1"/>
    <property type="match status" value="1"/>
</dbReference>
<dbReference type="AlphaFoldDB" id="A0AAD6RIY0"/>
<proteinExistence type="predicted"/>
<dbReference type="EMBL" id="JAQIZT010000001">
    <property type="protein sequence ID" value="KAJ7009371.1"/>
    <property type="molecule type" value="Genomic_DNA"/>
</dbReference>
<evidence type="ECO:0000259" key="1">
    <source>
        <dbReference type="PROSITE" id="PS50878"/>
    </source>
</evidence>
<evidence type="ECO:0000313" key="3">
    <source>
        <dbReference type="Proteomes" id="UP001164929"/>
    </source>
</evidence>
<dbReference type="CDD" id="cd01650">
    <property type="entry name" value="RT_nLTR_like"/>
    <property type="match status" value="1"/>
</dbReference>